<keyword evidence="9" id="KW-1185">Reference proteome</keyword>
<dbReference type="SUPFAM" id="SSF56112">
    <property type="entry name" value="Protein kinase-like (PK-like)"/>
    <property type="match status" value="1"/>
</dbReference>
<dbReference type="InterPro" id="IPR007822">
    <property type="entry name" value="LANC-like"/>
</dbReference>
<dbReference type="PRINTS" id="PR01950">
    <property type="entry name" value="LANCSUPER"/>
</dbReference>
<evidence type="ECO:0000256" key="1">
    <source>
        <dbReference type="ARBA" id="ARBA00012513"/>
    </source>
</evidence>
<keyword evidence="3" id="KW-0808">Transferase</keyword>
<organism evidence="8 9">
    <name type="scientific">Fodinicola feengrottensis</name>
    <dbReference type="NCBI Taxonomy" id="435914"/>
    <lineage>
        <taxon>Bacteria</taxon>
        <taxon>Bacillati</taxon>
        <taxon>Actinomycetota</taxon>
        <taxon>Actinomycetes</taxon>
        <taxon>Mycobacteriales</taxon>
        <taxon>Fodinicola</taxon>
    </lineage>
</organism>
<accession>A0ABP4V076</accession>
<evidence type="ECO:0000259" key="7">
    <source>
        <dbReference type="PROSITE" id="PS50011"/>
    </source>
</evidence>
<evidence type="ECO:0000256" key="6">
    <source>
        <dbReference type="ARBA" id="ARBA00022840"/>
    </source>
</evidence>
<protein>
    <recommendedName>
        <fullName evidence="1">non-specific serine/threonine protein kinase</fullName>
        <ecNumber evidence="1">2.7.11.1</ecNumber>
    </recommendedName>
</protein>
<evidence type="ECO:0000313" key="9">
    <source>
        <dbReference type="Proteomes" id="UP001500618"/>
    </source>
</evidence>
<dbReference type="Pfam" id="PF25816">
    <property type="entry name" value="RamC_N"/>
    <property type="match status" value="1"/>
</dbReference>
<evidence type="ECO:0000313" key="8">
    <source>
        <dbReference type="EMBL" id="GAA1715436.1"/>
    </source>
</evidence>
<dbReference type="InterPro" id="IPR011009">
    <property type="entry name" value="Kinase-like_dom_sf"/>
</dbReference>
<dbReference type="EMBL" id="BAAANY010000040">
    <property type="protein sequence ID" value="GAA1715436.1"/>
    <property type="molecule type" value="Genomic_DNA"/>
</dbReference>
<dbReference type="Proteomes" id="UP001500618">
    <property type="component" value="Unassembled WGS sequence"/>
</dbReference>
<name>A0ABP4V076_9ACTN</name>
<dbReference type="InterPro" id="IPR057929">
    <property type="entry name" value="RamC_N"/>
</dbReference>
<dbReference type="SMART" id="SM00220">
    <property type="entry name" value="S_TKc"/>
    <property type="match status" value="1"/>
</dbReference>
<evidence type="ECO:0000256" key="5">
    <source>
        <dbReference type="ARBA" id="ARBA00022777"/>
    </source>
</evidence>
<keyword evidence="2" id="KW-0723">Serine/threonine-protein kinase</keyword>
<sequence>MTDADSMDLAAKILGDHDGRMIRTGPVWTVVAPDGVVLPEHGWKIHLSSRAADFSELAAVVVPVLLAEGCAFKFARSTAVLRTVNDGHTSPATVGKAFTVYPERARVRDLGLRLADLLRGRPGPRVLSDRQVDPLAPVYYRYGPFSRSWKAASDGRLLTVVHGPDGEEFGGLATMNYRQPGWETDPFTSAAAQDLTGPAILGDHYRITSGLFESGRGNVYRAVDERDGTALIVKQARALVDEQDNSGDVRTRLRNERRVLAALADVDGVPRVFDHFRHGADEFLALSDLGPENLSQDVVRNGRYLPADDPLADPGRTLERLGQRLARILAEIHRRGVVMHDLAPKNIVVDADHIGIVDFGLADYDGFGINGSTPGYAPARQRRGEPALDVDDLHALGMTLLSAAIYVSPVSFADDHDIPRQRALQLLRARFGPAPTGVIAIVADLLSGEDEIVRAAARCLAGNMTRTAKTALPSLPVVTGELATEITDNLLADVLVRTDEILSGTTGNSTAYDASVYTGTAGIGLELLEHVDRPGVPERITQLAAFTLRAATAVHLQPGLLLGRTGVDIFLQRAQSLGIDIPGHPGPVIPGDRWHTDIADLIGGSAGVGIGHLLLYGNDRDPAHLAVVRRCVRAVLAADPVGGDPDPLPPAAAVEPSVGSAHGLAGITEFLLCASPYDPAAAAAVDDFVELLVKRTESLLTRMGTRFTLPLSASWCQGLAGVGQTLLRAGEVLDNVDLTRLAYQTGAAVTDFLPHIIVPIQCCGLVGAGNFLIDLALRDGNWAPAQATAAHILIRAAGPANHPVLTAKSVEDGSASLAFGVAGALGFFRRLSRHGGPFSLPLFS</sequence>
<proteinExistence type="predicted"/>
<evidence type="ECO:0000256" key="4">
    <source>
        <dbReference type="ARBA" id="ARBA00022741"/>
    </source>
</evidence>
<keyword evidence="4" id="KW-0547">Nucleotide-binding</keyword>
<gene>
    <name evidence="8" type="ORF">GCM10009765_75330</name>
</gene>
<keyword evidence="5" id="KW-0418">Kinase</keyword>
<dbReference type="EC" id="2.7.11.1" evidence="1"/>
<dbReference type="Gene3D" id="1.10.510.10">
    <property type="entry name" value="Transferase(Phosphotransferase) domain 1"/>
    <property type="match status" value="1"/>
</dbReference>
<dbReference type="Gene3D" id="3.30.200.20">
    <property type="entry name" value="Phosphorylase Kinase, domain 1"/>
    <property type="match status" value="1"/>
</dbReference>
<dbReference type="SMART" id="SM01260">
    <property type="entry name" value="LANC_like"/>
    <property type="match status" value="1"/>
</dbReference>
<dbReference type="InterPro" id="IPR000719">
    <property type="entry name" value="Prot_kinase_dom"/>
</dbReference>
<feature type="domain" description="Protein kinase" evidence="7">
    <location>
        <begin position="205"/>
        <end position="475"/>
    </location>
</feature>
<evidence type="ECO:0000256" key="2">
    <source>
        <dbReference type="ARBA" id="ARBA00022527"/>
    </source>
</evidence>
<dbReference type="RefSeq" id="WP_344314848.1">
    <property type="nucleotide sequence ID" value="NZ_BAAANY010000040.1"/>
</dbReference>
<comment type="caution">
    <text evidence="8">The sequence shown here is derived from an EMBL/GenBank/DDBJ whole genome shotgun (WGS) entry which is preliminary data.</text>
</comment>
<dbReference type="Gene3D" id="1.50.10.10">
    <property type="match status" value="1"/>
</dbReference>
<dbReference type="PROSITE" id="PS50011">
    <property type="entry name" value="PROTEIN_KINASE_DOM"/>
    <property type="match status" value="1"/>
</dbReference>
<dbReference type="SUPFAM" id="SSF158745">
    <property type="entry name" value="LanC-like"/>
    <property type="match status" value="1"/>
</dbReference>
<evidence type="ECO:0000256" key="3">
    <source>
        <dbReference type="ARBA" id="ARBA00022679"/>
    </source>
</evidence>
<dbReference type="InterPro" id="IPR012341">
    <property type="entry name" value="6hp_glycosidase-like_sf"/>
</dbReference>
<keyword evidence="6" id="KW-0067">ATP-binding</keyword>
<dbReference type="PANTHER" id="PTHR43289:SF6">
    <property type="entry name" value="SERINE_THREONINE-PROTEIN KINASE NEKL-3"/>
    <property type="match status" value="1"/>
</dbReference>
<dbReference type="Pfam" id="PF00069">
    <property type="entry name" value="Pkinase"/>
    <property type="match status" value="1"/>
</dbReference>
<dbReference type="PANTHER" id="PTHR43289">
    <property type="entry name" value="MITOGEN-ACTIVATED PROTEIN KINASE KINASE KINASE 20-RELATED"/>
    <property type="match status" value="1"/>
</dbReference>
<dbReference type="Pfam" id="PF05147">
    <property type="entry name" value="LANC_like"/>
    <property type="match status" value="1"/>
</dbReference>
<reference evidence="9" key="1">
    <citation type="journal article" date="2019" name="Int. J. Syst. Evol. Microbiol.">
        <title>The Global Catalogue of Microorganisms (GCM) 10K type strain sequencing project: providing services to taxonomists for standard genome sequencing and annotation.</title>
        <authorList>
            <consortium name="The Broad Institute Genomics Platform"/>
            <consortium name="The Broad Institute Genome Sequencing Center for Infectious Disease"/>
            <person name="Wu L."/>
            <person name="Ma J."/>
        </authorList>
    </citation>
    <scope>NUCLEOTIDE SEQUENCE [LARGE SCALE GENOMIC DNA]</scope>
    <source>
        <strain evidence="9">JCM 14718</strain>
    </source>
</reference>